<dbReference type="PANTHER" id="PTHR43133">
    <property type="entry name" value="RNA POLYMERASE ECF-TYPE SIGMA FACTO"/>
    <property type="match status" value="1"/>
</dbReference>
<feature type="domain" description="RNA polymerase sigma-70 region 2" evidence="5">
    <location>
        <begin position="8"/>
        <end position="76"/>
    </location>
</feature>
<dbReference type="RefSeq" id="WP_266339209.1">
    <property type="nucleotide sequence ID" value="NZ_JAPKNK010000005.1"/>
</dbReference>
<dbReference type="GO" id="GO:0003677">
    <property type="term" value="F:DNA binding"/>
    <property type="evidence" value="ECO:0007669"/>
    <property type="project" value="InterPro"/>
</dbReference>
<proteinExistence type="inferred from homology"/>
<comment type="similarity">
    <text evidence="1">Belongs to the sigma-70 factor family. ECF subfamily.</text>
</comment>
<name>A0A9X3ILU5_9HYPH</name>
<evidence type="ECO:0000256" key="3">
    <source>
        <dbReference type="ARBA" id="ARBA00023082"/>
    </source>
</evidence>
<dbReference type="GO" id="GO:0006352">
    <property type="term" value="P:DNA-templated transcription initiation"/>
    <property type="evidence" value="ECO:0007669"/>
    <property type="project" value="InterPro"/>
</dbReference>
<keyword evidence="4" id="KW-0804">Transcription</keyword>
<dbReference type="Gene3D" id="1.10.1740.10">
    <property type="match status" value="1"/>
</dbReference>
<dbReference type="EMBL" id="JAPKNK010000005">
    <property type="protein sequence ID" value="MCX5570242.1"/>
    <property type="molecule type" value="Genomic_DNA"/>
</dbReference>
<reference evidence="7" key="1">
    <citation type="submission" date="2022-11" db="EMBL/GenBank/DDBJ databases">
        <title>Biodiversity and phylogenetic relationships of bacteria.</title>
        <authorList>
            <person name="Machado R.A.R."/>
            <person name="Bhat A."/>
            <person name="Loulou A."/>
            <person name="Kallel S."/>
        </authorList>
    </citation>
    <scope>NUCLEOTIDE SEQUENCE</scope>
    <source>
        <strain evidence="7">K-TC2</strain>
    </source>
</reference>
<dbReference type="InterPro" id="IPR014284">
    <property type="entry name" value="RNA_pol_sigma-70_dom"/>
</dbReference>
<evidence type="ECO:0000259" key="6">
    <source>
        <dbReference type="Pfam" id="PF08281"/>
    </source>
</evidence>
<feature type="domain" description="RNA polymerase sigma factor 70 region 4 type 2" evidence="6">
    <location>
        <begin position="108"/>
        <end position="159"/>
    </location>
</feature>
<keyword evidence="3" id="KW-0731">Sigma factor</keyword>
<evidence type="ECO:0000256" key="2">
    <source>
        <dbReference type="ARBA" id="ARBA00023015"/>
    </source>
</evidence>
<sequence length="167" mass="18937">MSWDIQSLFRRHAKEITRALRRRGLTEETAADITQDTFLRVLASPPQDGTLNHNPRAYLHQVSRNLSINHVQRMRRSGIVDVADVILTQVADPTPSPEVVVHDRQRLRQVEAALAELPERTRLAFARHRLGGQTIAAIGQELGLSTTRTWALIREAYRHIVLRTGSL</sequence>
<evidence type="ECO:0000256" key="1">
    <source>
        <dbReference type="ARBA" id="ARBA00010641"/>
    </source>
</evidence>
<dbReference type="InterPro" id="IPR036388">
    <property type="entry name" value="WH-like_DNA-bd_sf"/>
</dbReference>
<evidence type="ECO:0000313" key="7">
    <source>
        <dbReference type="EMBL" id="MCX5570242.1"/>
    </source>
</evidence>
<dbReference type="InterPro" id="IPR007627">
    <property type="entry name" value="RNA_pol_sigma70_r2"/>
</dbReference>
<dbReference type="AlphaFoldDB" id="A0A9X3ILU5"/>
<accession>A0A9X3ILU5</accession>
<dbReference type="InterPro" id="IPR013325">
    <property type="entry name" value="RNA_pol_sigma_r2"/>
</dbReference>
<dbReference type="Gene3D" id="1.10.10.10">
    <property type="entry name" value="Winged helix-like DNA-binding domain superfamily/Winged helix DNA-binding domain"/>
    <property type="match status" value="1"/>
</dbReference>
<dbReference type="Pfam" id="PF08281">
    <property type="entry name" value="Sigma70_r4_2"/>
    <property type="match status" value="1"/>
</dbReference>
<comment type="caution">
    <text evidence="7">The sequence shown here is derived from an EMBL/GenBank/DDBJ whole genome shotgun (WGS) entry which is preliminary data.</text>
</comment>
<evidence type="ECO:0000256" key="4">
    <source>
        <dbReference type="ARBA" id="ARBA00023163"/>
    </source>
</evidence>
<dbReference type="SUPFAM" id="SSF88659">
    <property type="entry name" value="Sigma3 and sigma4 domains of RNA polymerase sigma factors"/>
    <property type="match status" value="1"/>
</dbReference>
<evidence type="ECO:0000313" key="8">
    <source>
        <dbReference type="Proteomes" id="UP001144805"/>
    </source>
</evidence>
<dbReference type="SUPFAM" id="SSF88946">
    <property type="entry name" value="Sigma2 domain of RNA polymerase sigma factors"/>
    <property type="match status" value="1"/>
</dbReference>
<organism evidence="7 8">
    <name type="scientific">Kaistia nematophila</name>
    <dbReference type="NCBI Taxonomy" id="2994654"/>
    <lineage>
        <taxon>Bacteria</taxon>
        <taxon>Pseudomonadati</taxon>
        <taxon>Pseudomonadota</taxon>
        <taxon>Alphaproteobacteria</taxon>
        <taxon>Hyphomicrobiales</taxon>
        <taxon>Kaistiaceae</taxon>
        <taxon>Kaistia</taxon>
    </lineage>
</organism>
<dbReference type="GO" id="GO:0016987">
    <property type="term" value="F:sigma factor activity"/>
    <property type="evidence" value="ECO:0007669"/>
    <property type="project" value="UniProtKB-KW"/>
</dbReference>
<dbReference type="InterPro" id="IPR013324">
    <property type="entry name" value="RNA_pol_sigma_r3/r4-like"/>
</dbReference>
<dbReference type="InterPro" id="IPR039425">
    <property type="entry name" value="RNA_pol_sigma-70-like"/>
</dbReference>
<evidence type="ECO:0000259" key="5">
    <source>
        <dbReference type="Pfam" id="PF04542"/>
    </source>
</evidence>
<gene>
    <name evidence="7" type="ORF">OSH07_13635</name>
</gene>
<keyword evidence="8" id="KW-1185">Reference proteome</keyword>
<dbReference type="Pfam" id="PF04542">
    <property type="entry name" value="Sigma70_r2"/>
    <property type="match status" value="1"/>
</dbReference>
<dbReference type="InterPro" id="IPR013249">
    <property type="entry name" value="RNA_pol_sigma70_r4_t2"/>
</dbReference>
<dbReference type="PANTHER" id="PTHR43133:SF63">
    <property type="entry name" value="RNA POLYMERASE SIGMA FACTOR FECI-RELATED"/>
    <property type="match status" value="1"/>
</dbReference>
<protein>
    <submittedName>
        <fullName evidence="7">Sigma-70 family RNA polymerase sigma factor</fullName>
    </submittedName>
</protein>
<dbReference type="NCBIfam" id="TIGR02937">
    <property type="entry name" value="sigma70-ECF"/>
    <property type="match status" value="1"/>
</dbReference>
<keyword evidence="2" id="KW-0805">Transcription regulation</keyword>
<dbReference type="Proteomes" id="UP001144805">
    <property type="component" value="Unassembled WGS sequence"/>
</dbReference>